<feature type="region of interest" description="Disordered" evidence="6">
    <location>
        <begin position="1"/>
        <end position="22"/>
    </location>
</feature>
<dbReference type="EMBL" id="CP144747">
    <property type="protein sequence ID" value="WVZ66380.1"/>
    <property type="molecule type" value="Genomic_DNA"/>
</dbReference>
<evidence type="ECO:0000256" key="5">
    <source>
        <dbReference type="ARBA" id="ARBA00023034"/>
    </source>
</evidence>
<feature type="domain" description="Exostosin GT47" evidence="7">
    <location>
        <begin position="103"/>
        <end position="417"/>
    </location>
</feature>
<keyword evidence="9" id="KW-1185">Reference proteome</keyword>
<gene>
    <name evidence="8" type="ORF">U9M48_015610</name>
</gene>
<evidence type="ECO:0000256" key="6">
    <source>
        <dbReference type="SAM" id="MobiDB-lite"/>
    </source>
</evidence>
<sequence length="514" mass="57398">MWERGRPPRKPRPSPIVVPPPPPSPPPRLNLVFPRSLFALAARAMPSRRPSPVLLLLLALALALLFLLLSPSSPSASRLSRSLASGSASASSSPASAATLPAPVKIYMYNLPAKFTYGVVRSYTAARAHSGSADASAALPDQQLRYPGHQHSAEWWLFKDLLRRGPRDRPVARVDDPRDADLFYVPFFSSLSLVVNPIRPPAAANASGAAAAYSDEAMQDELLEWLERQPYWRRHRGRDHVFICQDPNALYRVIDRISNAVLLVSDFGRLRNDQASLVKDVILPYSHRINSFKGDVGVDGRPSLLFFMGNRYRKEGGKVRDALFHILENEDDVTIKHGSQSRESRRAATRGMHSSKFCLHPAGDTPSACRLFDALVSLCVPIIVSDYIELPFEDVIDYSNISIFVETSKAVQPGYLTSMLRRVSSERILEYQREIKKVKHYFEYEDPNGPVNEIWRQVSLKVPLIKLLTNRNKRLFDRGTNGTDCSCICSPTPTEITATSEQALWGSHYLPLSS</sequence>
<keyword evidence="4" id="KW-0735">Signal-anchor</keyword>
<dbReference type="GO" id="GO:0000139">
    <property type="term" value="C:Golgi membrane"/>
    <property type="evidence" value="ECO:0007669"/>
    <property type="project" value="UniProtKB-SubCell"/>
</dbReference>
<evidence type="ECO:0000256" key="1">
    <source>
        <dbReference type="ARBA" id="ARBA00004323"/>
    </source>
</evidence>
<protein>
    <recommendedName>
        <fullName evidence="7">Exostosin GT47 domain-containing protein</fullName>
    </recommendedName>
</protein>
<comment type="subcellular location">
    <subcellularLocation>
        <location evidence="1">Golgi apparatus membrane</location>
        <topology evidence="1">Single-pass type II membrane protein</topology>
    </subcellularLocation>
</comment>
<dbReference type="Proteomes" id="UP001341281">
    <property type="component" value="Chromosome 03"/>
</dbReference>
<evidence type="ECO:0000256" key="3">
    <source>
        <dbReference type="ARBA" id="ARBA00022676"/>
    </source>
</evidence>
<evidence type="ECO:0000259" key="7">
    <source>
        <dbReference type="Pfam" id="PF03016"/>
    </source>
</evidence>
<evidence type="ECO:0000256" key="2">
    <source>
        <dbReference type="ARBA" id="ARBA00010271"/>
    </source>
</evidence>
<feature type="compositionally biased region" description="Pro residues" evidence="6">
    <location>
        <begin position="13"/>
        <end position="22"/>
    </location>
</feature>
<evidence type="ECO:0000313" key="8">
    <source>
        <dbReference type="EMBL" id="WVZ66380.1"/>
    </source>
</evidence>
<dbReference type="InterPro" id="IPR040911">
    <property type="entry name" value="Exostosin_GT47"/>
</dbReference>
<dbReference type="GO" id="GO:0016757">
    <property type="term" value="F:glycosyltransferase activity"/>
    <property type="evidence" value="ECO:0007669"/>
    <property type="project" value="UniProtKB-KW"/>
</dbReference>
<evidence type="ECO:0000313" key="9">
    <source>
        <dbReference type="Proteomes" id="UP001341281"/>
    </source>
</evidence>
<keyword evidence="3" id="KW-0328">Glycosyltransferase</keyword>
<comment type="similarity">
    <text evidence="2">Belongs to the glycosyltransferase 47 family.</text>
</comment>
<dbReference type="InterPro" id="IPR004263">
    <property type="entry name" value="Exostosin"/>
</dbReference>
<evidence type="ECO:0000256" key="4">
    <source>
        <dbReference type="ARBA" id="ARBA00022968"/>
    </source>
</evidence>
<keyword evidence="3" id="KW-0808">Transferase</keyword>
<reference evidence="8 9" key="1">
    <citation type="submission" date="2024-02" db="EMBL/GenBank/DDBJ databases">
        <title>High-quality chromosome-scale genome assembly of Pensacola bahiagrass (Paspalum notatum Flugge var. saurae).</title>
        <authorList>
            <person name="Vega J.M."/>
            <person name="Podio M."/>
            <person name="Orjuela J."/>
            <person name="Siena L.A."/>
            <person name="Pessino S.C."/>
            <person name="Combes M.C."/>
            <person name="Mariac C."/>
            <person name="Albertini E."/>
            <person name="Pupilli F."/>
            <person name="Ortiz J.P.A."/>
            <person name="Leblanc O."/>
        </authorList>
    </citation>
    <scope>NUCLEOTIDE SEQUENCE [LARGE SCALE GENOMIC DNA]</scope>
    <source>
        <strain evidence="8">R1</strain>
        <tissue evidence="8">Leaf</tissue>
    </source>
</reference>
<dbReference type="AlphaFoldDB" id="A0AAQ3T5F3"/>
<organism evidence="8 9">
    <name type="scientific">Paspalum notatum var. saurae</name>
    <dbReference type="NCBI Taxonomy" id="547442"/>
    <lineage>
        <taxon>Eukaryota</taxon>
        <taxon>Viridiplantae</taxon>
        <taxon>Streptophyta</taxon>
        <taxon>Embryophyta</taxon>
        <taxon>Tracheophyta</taxon>
        <taxon>Spermatophyta</taxon>
        <taxon>Magnoliopsida</taxon>
        <taxon>Liliopsida</taxon>
        <taxon>Poales</taxon>
        <taxon>Poaceae</taxon>
        <taxon>PACMAD clade</taxon>
        <taxon>Panicoideae</taxon>
        <taxon>Andropogonodae</taxon>
        <taxon>Paspaleae</taxon>
        <taxon>Paspalinae</taxon>
        <taxon>Paspalum</taxon>
    </lineage>
</organism>
<proteinExistence type="inferred from homology"/>
<dbReference type="PANTHER" id="PTHR11062">
    <property type="entry name" value="EXOSTOSIN HEPARAN SULFATE GLYCOSYLTRANSFERASE -RELATED"/>
    <property type="match status" value="1"/>
</dbReference>
<dbReference type="Pfam" id="PF03016">
    <property type="entry name" value="Exostosin_GT47"/>
    <property type="match status" value="1"/>
</dbReference>
<accession>A0AAQ3T5F3</accession>
<keyword evidence="5" id="KW-0333">Golgi apparatus</keyword>
<keyword evidence="4" id="KW-0812">Transmembrane</keyword>
<name>A0AAQ3T5F3_PASNO</name>
<dbReference type="PANTHER" id="PTHR11062:SF50">
    <property type="entry name" value="ARABINOSYLTRANSFERASE ARAD1-RELATED"/>
    <property type="match status" value="1"/>
</dbReference>